<reference evidence="3" key="2">
    <citation type="submission" date="2020-04" db="EMBL/GenBank/DDBJ databases">
        <authorList>
            <consortium name="NCBI Genome Project"/>
        </authorList>
    </citation>
    <scope>NUCLEOTIDE SEQUENCE</scope>
    <source>
        <strain evidence="3">CBS 342.82</strain>
    </source>
</reference>
<gene>
    <name evidence="3" type="ORF">K489DRAFT_369097</name>
</gene>
<dbReference type="AlphaFoldDB" id="A0A6J3MBH4"/>
<evidence type="ECO:0000313" key="3">
    <source>
        <dbReference type="RefSeq" id="XP_033461223.1"/>
    </source>
</evidence>
<feature type="compositionally biased region" description="Acidic residues" evidence="1">
    <location>
        <begin position="246"/>
        <end position="255"/>
    </location>
</feature>
<feature type="compositionally biased region" description="Basic residues" evidence="1">
    <location>
        <begin position="102"/>
        <end position="112"/>
    </location>
</feature>
<feature type="compositionally biased region" description="Basic and acidic residues" evidence="1">
    <location>
        <begin position="422"/>
        <end position="432"/>
    </location>
</feature>
<accession>A0A6J3MBH4</accession>
<reference evidence="3" key="3">
    <citation type="submission" date="2025-08" db="UniProtKB">
        <authorList>
            <consortium name="RefSeq"/>
        </authorList>
    </citation>
    <scope>IDENTIFICATION</scope>
    <source>
        <strain evidence="3">CBS 342.82</strain>
    </source>
</reference>
<keyword evidence="2" id="KW-1185">Reference proteome</keyword>
<dbReference type="RefSeq" id="XP_033461223.1">
    <property type="nucleotide sequence ID" value="XM_033603009.1"/>
</dbReference>
<feature type="region of interest" description="Disordered" evidence="1">
    <location>
        <begin position="222"/>
        <end position="295"/>
    </location>
</feature>
<feature type="region of interest" description="Disordered" evidence="1">
    <location>
        <begin position="169"/>
        <end position="194"/>
    </location>
</feature>
<feature type="compositionally biased region" description="Acidic residues" evidence="1">
    <location>
        <begin position="222"/>
        <end position="239"/>
    </location>
</feature>
<feature type="region of interest" description="Disordered" evidence="1">
    <location>
        <begin position="1"/>
        <end position="45"/>
    </location>
</feature>
<feature type="compositionally biased region" description="Low complexity" evidence="1">
    <location>
        <begin position="267"/>
        <end position="282"/>
    </location>
</feature>
<feature type="compositionally biased region" description="Polar residues" evidence="1">
    <location>
        <begin position="256"/>
        <end position="266"/>
    </location>
</feature>
<protein>
    <submittedName>
        <fullName evidence="3">Uncharacterized protein</fullName>
    </submittedName>
</protein>
<feature type="compositionally biased region" description="Polar residues" evidence="1">
    <location>
        <begin position="76"/>
        <end position="85"/>
    </location>
</feature>
<feature type="compositionally biased region" description="Basic and acidic residues" evidence="1">
    <location>
        <begin position="169"/>
        <end position="186"/>
    </location>
</feature>
<dbReference type="Proteomes" id="UP000504637">
    <property type="component" value="Unplaced"/>
</dbReference>
<feature type="region of interest" description="Disordered" evidence="1">
    <location>
        <begin position="388"/>
        <end position="492"/>
    </location>
</feature>
<proteinExistence type="predicted"/>
<name>A0A6J3MBH4_9PEZI</name>
<dbReference type="GeneID" id="54360809"/>
<sequence>MSALEGDWTVTNPSSPSITTRMTSCSTSDDEGIENVNDNRRDSHVPRCRVTSPSCDIDGDVLMTDIHRKPSIRNTSLRHMGQSATTKRKHSLGTVNVQARPRPSRSRGRHPRNYFTYPADTSEATMLAVVALKNAINAAHSTAHPGGVVTLAALQKRLTRAIDRVAARQGRPKAEVQRTFHDERKKNGLQPGFRRMSEISAGATLNLMHQAALGLQQNDGSAEIDDDLVDSDVDEDDENAPSAVDCYDEEQDDNESGSSDPQVLNCTTPVQTSSVRTTSTRHVSPHSGKTRRSLNHFSTPDLELLALRTPSHKQTQSLVREPFADNSWLNLPPISSSRVVRNLPPLPLITTKSPWRPTATITNPVASPDFFSPKSSLLSLPFSFSSNSSSSDSFCSNGTTSSTATDSTSSSFTALVVSPDVPTKRQSTEKESTFAYPSSTGSHLTVHQHRFEQFNGEVLGGSSEDGDPRRTGLFRSFESVLQPPRNPERSAL</sequence>
<feature type="compositionally biased region" description="Low complexity" evidence="1">
    <location>
        <begin position="388"/>
        <end position="413"/>
    </location>
</feature>
<reference evidence="3" key="1">
    <citation type="submission" date="2020-01" db="EMBL/GenBank/DDBJ databases">
        <authorList>
            <consortium name="DOE Joint Genome Institute"/>
            <person name="Haridas S."/>
            <person name="Albert R."/>
            <person name="Binder M."/>
            <person name="Bloem J."/>
            <person name="Labutti K."/>
            <person name="Salamov A."/>
            <person name="Andreopoulos B."/>
            <person name="Baker S.E."/>
            <person name="Barry K."/>
            <person name="Bills G."/>
            <person name="Bluhm B.H."/>
            <person name="Cannon C."/>
            <person name="Castanera R."/>
            <person name="Culley D.E."/>
            <person name="Daum C."/>
            <person name="Ezra D."/>
            <person name="Gonzalez J.B."/>
            <person name="Henrissat B."/>
            <person name="Kuo A."/>
            <person name="Liang C."/>
            <person name="Lipzen A."/>
            <person name="Lutzoni F."/>
            <person name="Magnuson J."/>
            <person name="Mondo S."/>
            <person name="Nolan M."/>
            <person name="Ohm R."/>
            <person name="Pangilinan J."/>
            <person name="Park H.-J."/>
            <person name="Ramirez L."/>
            <person name="Alfaro M."/>
            <person name="Sun H."/>
            <person name="Tritt A."/>
            <person name="Yoshinaga Y."/>
            <person name="Zwiers L.-H."/>
            <person name="Turgeon B.G."/>
            <person name="Goodwin S.B."/>
            <person name="Spatafora J.W."/>
            <person name="Crous P.W."/>
            <person name="Grigoriev I.V."/>
        </authorList>
    </citation>
    <scope>NUCLEOTIDE SEQUENCE</scope>
    <source>
        <strain evidence="3">CBS 342.82</strain>
    </source>
</reference>
<organism evidence="3">
    <name type="scientific">Dissoconium aciculare CBS 342.82</name>
    <dbReference type="NCBI Taxonomy" id="1314786"/>
    <lineage>
        <taxon>Eukaryota</taxon>
        <taxon>Fungi</taxon>
        <taxon>Dikarya</taxon>
        <taxon>Ascomycota</taxon>
        <taxon>Pezizomycotina</taxon>
        <taxon>Dothideomycetes</taxon>
        <taxon>Dothideomycetidae</taxon>
        <taxon>Mycosphaerellales</taxon>
        <taxon>Dissoconiaceae</taxon>
        <taxon>Dissoconium</taxon>
    </lineage>
</organism>
<feature type="region of interest" description="Disordered" evidence="1">
    <location>
        <begin position="76"/>
        <end position="112"/>
    </location>
</feature>
<evidence type="ECO:0000313" key="2">
    <source>
        <dbReference type="Proteomes" id="UP000504637"/>
    </source>
</evidence>
<evidence type="ECO:0000256" key="1">
    <source>
        <dbReference type="SAM" id="MobiDB-lite"/>
    </source>
</evidence>
<feature type="compositionally biased region" description="Polar residues" evidence="1">
    <location>
        <begin position="9"/>
        <end position="27"/>
    </location>
</feature>
<feature type="compositionally biased region" description="Polar residues" evidence="1">
    <location>
        <begin position="435"/>
        <end position="445"/>
    </location>
</feature>